<dbReference type="EMBL" id="CP000472">
    <property type="protein sequence ID" value="ACJ29888.1"/>
    <property type="molecule type" value="Genomic_DNA"/>
</dbReference>
<feature type="signal peptide" evidence="1">
    <location>
        <begin position="1"/>
        <end position="20"/>
    </location>
</feature>
<dbReference type="OrthoDB" id="5866265at2"/>
<reference evidence="3 4" key="1">
    <citation type="journal article" date="2008" name="PLoS ONE">
        <title>Environmental adaptation: genomic analysis of the piezotolerant and psychrotolerant deep-sea iron reducing bacterium Shewanella piezotolerans WP3.</title>
        <authorList>
            <person name="Wang F."/>
            <person name="Wang J."/>
            <person name="Jian H."/>
            <person name="Zhang B."/>
            <person name="Li S."/>
            <person name="Wang F."/>
            <person name="Zeng X."/>
            <person name="Gao L."/>
            <person name="Bartlett D.H."/>
            <person name="Yu J."/>
            <person name="Hu S."/>
            <person name="Xiao X."/>
        </authorList>
    </citation>
    <scope>NUCLEOTIDE SEQUENCE [LARGE SCALE GENOMIC DNA]</scope>
    <source>
        <strain evidence="4">WP3 / JCM 13877</strain>
    </source>
</reference>
<evidence type="ECO:0000256" key="1">
    <source>
        <dbReference type="SAM" id="SignalP"/>
    </source>
</evidence>
<dbReference type="AlphaFoldDB" id="B8CQ25"/>
<evidence type="ECO:0000313" key="4">
    <source>
        <dbReference type="Proteomes" id="UP000000753"/>
    </source>
</evidence>
<protein>
    <recommendedName>
        <fullName evidence="2">PepSY domain-containing protein</fullName>
    </recommendedName>
</protein>
<keyword evidence="1" id="KW-0732">Signal</keyword>
<dbReference type="Pfam" id="PF03413">
    <property type="entry name" value="PepSY"/>
    <property type="match status" value="2"/>
</dbReference>
<evidence type="ECO:0000259" key="2">
    <source>
        <dbReference type="Pfam" id="PF03413"/>
    </source>
</evidence>
<name>B8CQ25_SHEPW</name>
<dbReference type="InterPro" id="IPR025711">
    <property type="entry name" value="PepSY"/>
</dbReference>
<dbReference type="RefSeq" id="WP_020913239.1">
    <property type="nucleotide sequence ID" value="NC_011566.1"/>
</dbReference>
<feature type="chain" id="PRO_5002866893" description="PepSY domain-containing protein" evidence="1">
    <location>
        <begin position="21"/>
        <end position="179"/>
    </location>
</feature>
<accession>B8CQ25</accession>
<feature type="domain" description="PepSY" evidence="2">
    <location>
        <begin position="38"/>
        <end position="95"/>
    </location>
</feature>
<feature type="domain" description="PepSY" evidence="2">
    <location>
        <begin position="127"/>
        <end position="174"/>
    </location>
</feature>
<organism evidence="3 4">
    <name type="scientific">Shewanella piezotolerans (strain WP3 / JCM 13877)</name>
    <dbReference type="NCBI Taxonomy" id="225849"/>
    <lineage>
        <taxon>Bacteria</taxon>
        <taxon>Pseudomonadati</taxon>
        <taxon>Pseudomonadota</taxon>
        <taxon>Gammaproteobacteria</taxon>
        <taxon>Alteromonadales</taxon>
        <taxon>Shewanellaceae</taxon>
        <taxon>Shewanella</taxon>
    </lineage>
</organism>
<gene>
    <name evidence="3" type="ordered locus">swp_3180</name>
</gene>
<sequence length="179" mass="20064">MKCTKLICIALAFTPLAAFADKEDDALATLALQRANFSLEQAVDKVTTDYAKHIVEFEIDDHNNQATYEIEAVNLKAEEKHKIELSLTDGAVLKHKTKNSLSRLDDEDLLALQELQASSFNLSTTIAQLKQKYAADVIEFELENKKGITFYKFKLMGEQGLTRVIVDVTTGKVIPVMKR</sequence>
<dbReference type="Gene3D" id="3.10.450.40">
    <property type="match status" value="1"/>
</dbReference>
<dbReference type="eggNOG" id="COG3212">
    <property type="taxonomic scope" value="Bacteria"/>
</dbReference>
<keyword evidence="4" id="KW-1185">Reference proteome</keyword>
<evidence type="ECO:0000313" key="3">
    <source>
        <dbReference type="EMBL" id="ACJ29888.1"/>
    </source>
</evidence>
<dbReference type="STRING" id="225849.swp_3180"/>
<dbReference type="HOGENOM" id="CLU_1502478_0_0_6"/>
<proteinExistence type="predicted"/>
<dbReference type="KEGG" id="swp:swp_3180"/>
<dbReference type="Proteomes" id="UP000000753">
    <property type="component" value="Chromosome"/>
</dbReference>